<dbReference type="EMBL" id="CADCUS010000194">
    <property type="protein sequence ID" value="CAA9398970.1"/>
    <property type="molecule type" value="Genomic_DNA"/>
</dbReference>
<reference evidence="2" key="1">
    <citation type="submission" date="2020-02" db="EMBL/GenBank/DDBJ databases">
        <authorList>
            <person name="Meier V. D."/>
        </authorList>
    </citation>
    <scope>NUCLEOTIDE SEQUENCE</scope>
    <source>
        <strain evidence="2">AVDCRST_MAG66</strain>
    </source>
</reference>
<feature type="region of interest" description="Disordered" evidence="1">
    <location>
        <begin position="1"/>
        <end position="48"/>
    </location>
</feature>
<feature type="non-terminal residue" evidence="2">
    <location>
        <position position="1"/>
    </location>
</feature>
<accession>A0A6J4NYL1</accession>
<name>A0A6J4NYL1_9PSEU</name>
<dbReference type="AlphaFoldDB" id="A0A6J4NYL1"/>
<feature type="compositionally biased region" description="Basic residues" evidence="1">
    <location>
        <begin position="36"/>
        <end position="48"/>
    </location>
</feature>
<feature type="non-terminal residue" evidence="2">
    <location>
        <position position="48"/>
    </location>
</feature>
<evidence type="ECO:0000313" key="2">
    <source>
        <dbReference type="EMBL" id="CAA9398970.1"/>
    </source>
</evidence>
<organism evidence="2">
    <name type="scientific">uncultured Pseudonocardia sp</name>
    <dbReference type="NCBI Taxonomy" id="211455"/>
    <lineage>
        <taxon>Bacteria</taxon>
        <taxon>Bacillati</taxon>
        <taxon>Actinomycetota</taxon>
        <taxon>Actinomycetes</taxon>
        <taxon>Pseudonocardiales</taxon>
        <taxon>Pseudonocardiaceae</taxon>
        <taxon>Pseudonocardia</taxon>
        <taxon>environmental samples</taxon>
    </lineage>
</organism>
<evidence type="ECO:0000256" key="1">
    <source>
        <dbReference type="SAM" id="MobiDB-lite"/>
    </source>
</evidence>
<sequence length="48" mass="5492">WPSSSSPTTRTPSRASPRSWTTTARSRSSCPDRGRRASRWTRRSTRRG</sequence>
<proteinExistence type="predicted"/>
<gene>
    <name evidence="2" type="ORF">AVDCRST_MAG66-1358</name>
</gene>
<feature type="compositionally biased region" description="Low complexity" evidence="1">
    <location>
        <begin position="1"/>
        <end position="29"/>
    </location>
</feature>
<protein>
    <submittedName>
        <fullName evidence="2">Uncharacterized protein</fullName>
    </submittedName>
</protein>